<evidence type="ECO:0008006" key="6">
    <source>
        <dbReference type="Google" id="ProtNLM"/>
    </source>
</evidence>
<evidence type="ECO:0000256" key="1">
    <source>
        <dbReference type="ARBA" id="ARBA00008954"/>
    </source>
</evidence>
<accession>A0ABY6TNA6</accession>
<evidence type="ECO:0000256" key="3">
    <source>
        <dbReference type="RuleBase" id="RU003560"/>
    </source>
</evidence>
<comment type="similarity">
    <text evidence="1 3">Belongs to the class-III pyridoxal-phosphate-dependent aminotransferase family.</text>
</comment>
<dbReference type="Proteomes" id="UP000766486">
    <property type="component" value="Unassembled WGS sequence"/>
</dbReference>
<dbReference type="SUPFAM" id="SSF53383">
    <property type="entry name" value="PLP-dependent transferases"/>
    <property type="match status" value="1"/>
</dbReference>
<dbReference type="Gene3D" id="3.90.1150.10">
    <property type="entry name" value="Aspartate Aminotransferase, domain 1"/>
    <property type="match status" value="1"/>
</dbReference>
<organism evidence="4 5">
    <name type="scientific">Bionectria ochroleuca</name>
    <name type="common">Gliocladium roseum</name>
    <dbReference type="NCBI Taxonomy" id="29856"/>
    <lineage>
        <taxon>Eukaryota</taxon>
        <taxon>Fungi</taxon>
        <taxon>Dikarya</taxon>
        <taxon>Ascomycota</taxon>
        <taxon>Pezizomycotina</taxon>
        <taxon>Sordariomycetes</taxon>
        <taxon>Hypocreomycetidae</taxon>
        <taxon>Hypocreales</taxon>
        <taxon>Bionectriaceae</taxon>
        <taxon>Clonostachys</taxon>
    </lineage>
</organism>
<dbReference type="Gene3D" id="3.40.640.10">
    <property type="entry name" value="Type I PLP-dependent aspartate aminotransferase-like (Major domain)"/>
    <property type="match status" value="1"/>
</dbReference>
<evidence type="ECO:0000256" key="2">
    <source>
        <dbReference type="ARBA" id="ARBA00022898"/>
    </source>
</evidence>
<dbReference type="CDD" id="cd00610">
    <property type="entry name" value="OAT_like"/>
    <property type="match status" value="1"/>
</dbReference>
<keyword evidence="2 3" id="KW-0663">Pyridoxal phosphate</keyword>
<dbReference type="Pfam" id="PF00202">
    <property type="entry name" value="Aminotran_3"/>
    <property type="match status" value="1"/>
</dbReference>
<dbReference type="InterPro" id="IPR049704">
    <property type="entry name" value="Aminotrans_3_PPA_site"/>
</dbReference>
<dbReference type="InterPro" id="IPR015421">
    <property type="entry name" value="PyrdxlP-dep_Trfase_major"/>
</dbReference>
<dbReference type="PROSITE" id="PS00600">
    <property type="entry name" value="AA_TRANSFER_CLASS_3"/>
    <property type="match status" value="1"/>
</dbReference>
<name>A0ABY6TNA6_BIOOC</name>
<gene>
    <name evidence="4" type="ORF">CLO192961_LOCUS11877</name>
</gene>
<dbReference type="PANTHER" id="PTHR43094">
    <property type="entry name" value="AMINOTRANSFERASE"/>
    <property type="match status" value="1"/>
</dbReference>
<proteinExistence type="inferred from homology"/>
<protein>
    <recommendedName>
        <fullName evidence="6">Aminotransferase</fullName>
    </recommendedName>
</protein>
<dbReference type="EMBL" id="CABFNS010000064">
    <property type="protein sequence ID" value="VUC20095.1"/>
    <property type="molecule type" value="Genomic_DNA"/>
</dbReference>
<sequence>MAPSILQPEADAPAQKYVAAKTLTQFDSPSLLHRSLLEQPHKVIRASGSYLYLEDGRKILDACGGAAVAIIGHGNDEVAQAALDQMRQVSYVHTLSYTTDSAENLARSILRSNDSGFDHGLVKAFFVGSGSEANDAAMKCARQYWYEKGQTQRRYFISRLQGYHGNTIGSMSVSTMVGRKIPYQDMLLPYVSHVSAADVYHGSNDGEKEEEFTERLIAEIEVEFLRLGPENIISFMAETVVGAASGTMPAPKGYWPAVRNLCNKYGILLHLDEIMCGMGRTGTLFAFEQEGIRPDIVTIGKGLGGGYAPIAAMLINSTIVDSLRKGTSAFNHGQTYQAHPVSCATALAVQNIVRRDGLLERVKILGSKLQDLLSTTFTDCDYVGDIRGRGLFWSLEFVENKARKSPFPKEFHFGPRVQQAAFNIGVAIYPGSGTIDGLSGDHVLIAPPYTTTEEELEVAVATVKKAYNEVVAAYFSLEHAT</sequence>
<dbReference type="InterPro" id="IPR015424">
    <property type="entry name" value="PyrdxlP-dep_Trfase"/>
</dbReference>
<dbReference type="InterPro" id="IPR015422">
    <property type="entry name" value="PyrdxlP-dep_Trfase_small"/>
</dbReference>
<evidence type="ECO:0000313" key="5">
    <source>
        <dbReference type="Proteomes" id="UP000766486"/>
    </source>
</evidence>
<evidence type="ECO:0000313" key="4">
    <source>
        <dbReference type="EMBL" id="VUC20095.1"/>
    </source>
</evidence>
<dbReference type="NCBIfam" id="NF005685">
    <property type="entry name" value="PRK07483.1"/>
    <property type="match status" value="1"/>
</dbReference>
<keyword evidence="5" id="KW-1185">Reference proteome</keyword>
<dbReference type="InterPro" id="IPR005814">
    <property type="entry name" value="Aminotrans_3"/>
</dbReference>
<dbReference type="PANTHER" id="PTHR43094:SF1">
    <property type="entry name" value="AMINOTRANSFERASE CLASS-III"/>
    <property type="match status" value="1"/>
</dbReference>
<comment type="caution">
    <text evidence="4">The sequence shown here is derived from an EMBL/GenBank/DDBJ whole genome shotgun (WGS) entry which is preliminary data.</text>
</comment>
<reference evidence="4 5" key="1">
    <citation type="submission" date="2019-06" db="EMBL/GenBank/DDBJ databases">
        <authorList>
            <person name="Broberg M."/>
        </authorList>
    </citation>
    <scope>NUCLEOTIDE SEQUENCE [LARGE SCALE GENOMIC DNA]</scope>
</reference>